<sequence length="327" mass="35792">MATQRHAKKYPVFRNWFAGPNTPLTEDDLRVNEITRRAVIENVIDAVQSFYLDPAAATRIANALQSRLSDGTYDNVADANTLARTLTSTLQELSGDKHFRCLFGISPDEPSVEDQVQQLTKLQYGFGEVKRLDGNIAVVEITGFVPVHWHGVRERVDGILSSVSNADALIIDLRRNRGGDPKTVALVASYLREEPTLWLRTFNPADGSSEEFVAERPLKSSGSGQNKLIIVITSSESISGGEDLSYGLQARKRATVVGEKTAGAANMPFHCVLEGSFLLSVPHKQVVHPVTGSSWEGVGVIPDIEVPAGEAFERALEIVREEIRKGE</sequence>
<accession>A0ABR4LPG0</accession>
<dbReference type="PANTHER" id="PTHR11261:SF3">
    <property type="entry name" value="RETINOL-BINDING PROTEIN 3"/>
    <property type="match status" value="1"/>
</dbReference>
<reference evidence="2 3" key="1">
    <citation type="submission" date="2024-07" db="EMBL/GenBank/DDBJ databases">
        <title>Section-level genome sequencing and comparative genomics of Aspergillus sections Usti and Cavernicolus.</title>
        <authorList>
            <consortium name="Lawrence Berkeley National Laboratory"/>
            <person name="Nybo J.L."/>
            <person name="Vesth T.C."/>
            <person name="Theobald S."/>
            <person name="Frisvad J.C."/>
            <person name="Larsen T.O."/>
            <person name="Kjaerboelling I."/>
            <person name="Rothschild-Mancinelli K."/>
            <person name="Lyhne E.K."/>
            <person name="Kogle M.E."/>
            <person name="Barry K."/>
            <person name="Clum A."/>
            <person name="Na H."/>
            <person name="Ledsgaard L."/>
            <person name="Lin J."/>
            <person name="Lipzen A."/>
            <person name="Kuo A."/>
            <person name="Riley R."/>
            <person name="Mondo S."/>
            <person name="Labutti K."/>
            <person name="Haridas S."/>
            <person name="Pangalinan J."/>
            <person name="Salamov A.A."/>
            <person name="Simmons B.A."/>
            <person name="Magnuson J.K."/>
            <person name="Chen J."/>
            <person name="Drula E."/>
            <person name="Henrissat B."/>
            <person name="Wiebenga A."/>
            <person name="Lubbers R.J."/>
            <person name="Gomes A.C."/>
            <person name="Macurrencykelacurrency M.R."/>
            <person name="Stajich J."/>
            <person name="Grigoriev I.V."/>
            <person name="Mortensen U.H."/>
            <person name="De Vries R.P."/>
            <person name="Baker S.E."/>
            <person name="Andersen M.R."/>
        </authorList>
    </citation>
    <scope>NUCLEOTIDE SEQUENCE [LARGE SCALE GENOMIC DNA]</scope>
    <source>
        <strain evidence="2 3">CBS 449.75</strain>
    </source>
</reference>
<dbReference type="Gene3D" id="3.90.226.10">
    <property type="entry name" value="2-enoyl-CoA Hydratase, Chain A, domain 1"/>
    <property type="match status" value="1"/>
</dbReference>
<dbReference type="Pfam" id="PF03572">
    <property type="entry name" value="Peptidase_S41"/>
    <property type="match status" value="1"/>
</dbReference>
<comment type="caution">
    <text evidence="2">The sequence shown here is derived from an EMBL/GenBank/DDBJ whole genome shotgun (WGS) entry which is preliminary data.</text>
</comment>
<dbReference type="EMBL" id="JBFXLQ010000033">
    <property type="protein sequence ID" value="KAL2865257.1"/>
    <property type="molecule type" value="Genomic_DNA"/>
</dbReference>
<organism evidence="2 3">
    <name type="scientific">Aspergillus lucknowensis</name>
    <dbReference type="NCBI Taxonomy" id="176173"/>
    <lineage>
        <taxon>Eukaryota</taxon>
        <taxon>Fungi</taxon>
        <taxon>Dikarya</taxon>
        <taxon>Ascomycota</taxon>
        <taxon>Pezizomycotina</taxon>
        <taxon>Eurotiomycetes</taxon>
        <taxon>Eurotiomycetidae</taxon>
        <taxon>Eurotiales</taxon>
        <taxon>Aspergillaceae</taxon>
        <taxon>Aspergillus</taxon>
        <taxon>Aspergillus subgen. Nidulantes</taxon>
    </lineage>
</organism>
<dbReference type="CDD" id="cd07563">
    <property type="entry name" value="Peptidase_S41_IRBP"/>
    <property type="match status" value="1"/>
</dbReference>
<evidence type="ECO:0000259" key="1">
    <source>
        <dbReference type="SMART" id="SM00245"/>
    </source>
</evidence>
<dbReference type="InterPro" id="IPR029045">
    <property type="entry name" value="ClpP/crotonase-like_dom_sf"/>
</dbReference>
<dbReference type="Proteomes" id="UP001610432">
    <property type="component" value="Unassembled WGS sequence"/>
</dbReference>
<feature type="domain" description="Tail specific protease" evidence="1">
    <location>
        <begin position="108"/>
        <end position="307"/>
    </location>
</feature>
<dbReference type="GeneID" id="98149577"/>
<dbReference type="SMART" id="SM00245">
    <property type="entry name" value="TSPc"/>
    <property type="match status" value="1"/>
</dbReference>
<evidence type="ECO:0000313" key="2">
    <source>
        <dbReference type="EMBL" id="KAL2865257.1"/>
    </source>
</evidence>
<evidence type="ECO:0000313" key="3">
    <source>
        <dbReference type="Proteomes" id="UP001610432"/>
    </source>
</evidence>
<proteinExistence type="predicted"/>
<dbReference type="SUPFAM" id="SSF52096">
    <property type="entry name" value="ClpP/crotonase"/>
    <property type="match status" value="1"/>
</dbReference>
<dbReference type="InterPro" id="IPR005151">
    <property type="entry name" value="Tail-specific_protease"/>
</dbReference>
<dbReference type="Pfam" id="PF11918">
    <property type="entry name" value="Peptidase_S41_N"/>
    <property type="match status" value="1"/>
</dbReference>
<name>A0ABR4LPG0_9EURO</name>
<protein>
    <submittedName>
        <fullName evidence="2">ClpP/crotonase-like domain-containing protein</fullName>
    </submittedName>
</protein>
<dbReference type="RefSeq" id="XP_070884236.1">
    <property type="nucleotide sequence ID" value="XM_071034505.1"/>
</dbReference>
<keyword evidence="3" id="KW-1185">Reference proteome</keyword>
<dbReference type="Gene3D" id="3.30.750.44">
    <property type="match status" value="1"/>
</dbReference>
<gene>
    <name evidence="2" type="ORF">BJX67DRAFT_389485</name>
</gene>
<dbReference type="PANTHER" id="PTHR11261">
    <property type="entry name" value="INTERPHOTORECEPTOR RETINOID-BINDING PROTEIN"/>
    <property type="match status" value="1"/>
</dbReference>